<name>A0A848C063_9FIRM</name>
<dbReference type="InterPro" id="IPR036390">
    <property type="entry name" value="WH_DNA-bd_sf"/>
</dbReference>
<reference evidence="1 4" key="2">
    <citation type="submission" date="2024-10" db="EMBL/GenBank/DDBJ databases">
        <authorList>
            <person name="Sang B.-I."/>
            <person name="Prabhaharan D."/>
        </authorList>
    </citation>
    <scope>NUCLEOTIDE SEQUENCE [LARGE SCALE GENOMIC DNA]</scope>
    <source>
        <strain evidence="1 4">MH</strain>
    </source>
</reference>
<organism evidence="2 3">
    <name type="scientific">Megasphaera hexanoica</name>
    <dbReference type="NCBI Taxonomy" id="1675036"/>
    <lineage>
        <taxon>Bacteria</taxon>
        <taxon>Bacillati</taxon>
        <taxon>Bacillota</taxon>
        <taxon>Negativicutes</taxon>
        <taxon>Veillonellales</taxon>
        <taxon>Veillonellaceae</taxon>
        <taxon>Megasphaera</taxon>
    </lineage>
</organism>
<dbReference type="EMBL" id="JBIEKR010000009">
    <property type="protein sequence ID" value="MFG6273737.1"/>
    <property type="molecule type" value="Genomic_DNA"/>
</dbReference>
<dbReference type="Proteomes" id="UP000591071">
    <property type="component" value="Unassembled WGS sequence"/>
</dbReference>
<evidence type="ECO:0000313" key="4">
    <source>
        <dbReference type="Proteomes" id="UP001605989"/>
    </source>
</evidence>
<dbReference type="NCBIfam" id="TIGR00738">
    <property type="entry name" value="rrf2_super"/>
    <property type="match status" value="1"/>
</dbReference>
<evidence type="ECO:0000313" key="2">
    <source>
        <dbReference type="EMBL" id="NME28627.1"/>
    </source>
</evidence>
<dbReference type="PROSITE" id="PS51197">
    <property type="entry name" value="HTH_RRF2_2"/>
    <property type="match status" value="1"/>
</dbReference>
<dbReference type="KEGG" id="mhw:ACT01_01140"/>
<gene>
    <name evidence="1" type="ORF">ACGTZG_11120</name>
    <name evidence="2" type="ORF">HF872_08340</name>
</gene>
<dbReference type="Pfam" id="PF02082">
    <property type="entry name" value="Rrf2"/>
    <property type="match status" value="1"/>
</dbReference>
<dbReference type="GO" id="GO:0003700">
    <property type="term" value="F:DNA-binding transcription factor activity"/>
    <property type="evidence" value="ECO:0007669"/>
    <property type="project" value="TreeGrafter"/>
</dbReference>
<dbReference type="Gene3D" id="1.10.10.10">
    <property type="entry name" value="Winged helix-like DNA-binding domain superfamily/Winged helix DNA-binding domain"/>
    <property type="match status" value="1"/>
</dbReference>
<sequence>MRLNQATDYAFRMVLYLASLPEGTKITGAALAEKQNIPERFLLKIMRSLTAANIMKSYRGVEGGFALQRAPKDITLFDIIEAVEGQTELQRCLHDVGSCSKGCSGMCSIYAAFAGIQRNLAKQLKSYNFEDLANQEKAIKNAEEAAKAAAAPDEDKAKAE</sequence>
<keyword evidence="4" id="KW-1185">Reference proteome</keyword>
<evidence type="ECO:0000313" key="1">
    <source>
        <dbReference type="EMBL" id="MFG6273737.1"/>
    </source>
</evidence>
<reference evidence="2 3" key="1">
    <citation type="submission" date="2020-04" db="EMBL/GenBank/DDBJ databases">
        <authorList>
            <person name="Hitch T.C.A."/>
            <person name="Wylensek D."/>
            <person name="Clavel T."/>
        </authorList>
    </citation>
    <scope>NUCLEOTIDE SEQUENCE [LARGE SCALE GENOMIC DNA]</scope>
    <source>
        <strain evidence="2 3">Oil-RF-744-FAT-WT-6-1</strain>
    </source>
</reference>
<protein>
    <submittedName>
        <fullName evidence="1 2">rrf2 family transcriptional regulator</fullName>
    </submittedName>
</protein>
<dbReference type="RefSeq" id="WP_059075593.1">
    <property type="nucleotide sequence ID" value="NZ_CP011940.1"/>
</dbReference>
<evidence type="ECO:0000313" key="3">
    <source>
        <dbReference type="Proteomes" id="UP000591071"/>
    </source>
</evidence>
<accession>A0A848C063</accession>
<dbReference type="InterPro" id="IPR036388">
    <property type="entry name" value="WH-like_DNA-bd_sf"/>
</dbReference>
<dbReference type="EMBL" id="JABAFG010000012">
    <property type="protein sequence ID" value="NME28627.1"/>
    <property type="molecule type" value="Genomic_DNA"/>
</dbReference>
<dbReference type="SUPFAM" id="SSF46785">
    <property type="entry name" value="Winged helix' DNA-binding domain"/>
    <property type="match status" value="1"/>
</dbReference>
<dbReference type="PANTHER" id="PTHR33221">
    <property type="entry name" value="WINGED HELIX-TURN-HELIX TRANSCRIPTIONAL REGULATOR, RRF2 FAMILY"/>
    <property type="match status" value="1"/>
</dbReference>
<dbReference type="Proteomes" id="UP001605989">
    <property type="component" value="Unassembled WGS sequence"/>
</dbReference>
<comment type="caution">
    <text evidence="2">The sequence shown here is derived from an EMBL/GenBank/DDBJ whole genome shotgun (WGS) entry which is preliminary data.</text>
</comment>
<proteinExistence type="predicted"/>
<dbReference type="AlphaFoldDB" id="A0A848C063"/>
<dbReference type="GO" id="GO:0005829">
    <property type="term" value="C:cytosol"/>
    <property type="evidence" value="ECO:0007669"/>
    <property type="project" value="TreeGrafter"/>
</dbReference>
<dbReference type="OrthoDB" id="9808360at2"/>
<dbReference type="InterPro" id="IPR000944">
    <property type="entry name" value="Tscrpt_reg_Rrf2"/>
</dbReference>
<dbReference type="PANTHER" id="PTHR33221:SF2">
    <property type="entry name" value="TRANSCRIPTIONAL REGULATOR"/>
    <property type="match status" value="1"/>
</dbReference>